<protein>
    <recommendedName>
        <fullName evidence="4">DUF2066 domain-containing protein</fullName>
    </recommendedName>
</protein>
<dbReference type="InterPro" id="IPR018642">
    <property type="entry name" value="DUF2066"/>
</dbReference>
<feature type="chain" id="PRO_5002656840" description="DUF2066 domain-containing protein" evidence="1">
    <location>
        <begin position="23"/>
        <end position="376"/>
    </location>
</feature>
<dbReference type="eggNOG" id="COG3249">
    <property type="taxonomic scope" value="Bacteria"/>
</dbReference>
<name>A3QE05_SHELP</name>
<dbReference type="RefSeq" id="WP_011865635.1">
    <property type="nucleotide sequence ID" value="NC_009092.1"/>
</dbReference>
<dbReference type="EMBL" id="CP000606">
    <property type="protein sequence ID" value="ABO23703.1"/>
    <property type="molecule type" value="Genomic_DNA"/>
</dbReference>
<dbReference type="Proteomes" id="UP000001558">
    <property type="component" value="Chromosome"/>
</dbReference>
<accession>A3QE05</accession>
<keyword evidence="3" id="KW-1185">Reference proteome</keyword>
<dbReference type="AlphaFoldDB" id="A3QE05"/>
<dbReference type="Pfam" id="PF09839">
    <property type="entry name" value="DUF2066"/>
    <property type="match status" value="1"/>
</dbReference>
<keyword evidence="1" id="KW-0732">Signal</keyword>
<proteinExistence type="predicted"/>
<organism evidence="2 3">
    <name type="scientific">Shewanella loihica (strain ATCC BAA-1088 / PV-4)</name>
    <dbReference type="NCBI Taxonomy" id="323850"/>
    <lineage>
        <taxon>Bacteria</taxon>
        <taxon>Pseudomonadati</taxon>
        <taxon>Pseudomonadota</taxon>
        <taxon>Gammaproteobacteria</taxon>
        <taxon>Alteromonadales</taxon>
        <taxon>Shewanellaceae</taxon>
        <taxon>Shewanella</taxon>
    </lineage>
</organism>
<dbReference type="KEGG" id="slo:Shew_1837"/>
<sequence precursor="true">MFKSLFSVVLAGTFCAASLNVAAVEVTELDRSAIKIADRSQQVKNQALSQAMQEVVLKNTGDRAALSAPLVAQAIAEPTAYIRQFGYQELGGEQFLQASFDHSKIISLLRQAQLPVWGKQRPLTLLWLAQENEGKRELLNDSSVLESRSLIAKMSQTRGVPMLLPMMDLDDSMAISVTDVRGMFADTVAKASQRYGSDYFAMVSLDNQPDGQVSYQLSLFPAASEQPLFNPLTTQSAQVADMDAAVTAIFEAISQYYVERYAIADSGEANSTQLTFVEITNRQQLLEIEKYLYQLSAVKSVSLTKLQGITAEFSLQLFGSEEDLYRLISLEPKIRSLEQSNSTDQLNLQSQMGVDERVDPLSSSQTPRHEYIWQGR</sequence>
<evidence type="ECO:0000256" key="1">
    <source>
        <dbReference type="SAM" id="SignalP"/>
    </source>
</evidence>
<gene>
    <name evidence="2" type="ordered locus">Shew_1837</name>
</gene>
<reference evidence="2 3" key="1">
    <citation type="submission" date="2007-03" db="EMBL/GenBank/DDBJ databases">
        <title>Complete sequence of Shewanella loihica PV-4.</title>
        <authorList>
            <consortium name="US DOE Joint Genome Institute"/>
            <person name="Copeland A."/>
            <person name="Lucas S."/>
            <person name="Lapidus A."/>
            <person name="Barry K."/>
            <person name="Detter J.C."/>
            <person name="Glavina del Rio T."/>
            <person name="Hammon N."/>
            <person name="Israni S."/>
            <person name="Dalin E."/>
            <person name="Tice H."/>
            <person name="Pitluck S."/>
            <person name="Chain P."/>
            <person name="Malfatti S."/>
            <person name="Shin M."/>
            <person name="Vergez L."/>
            <person name="Schmutz J."/>
            <person name="Larimer F."/>
            <person name="Land M."/>
            <person name="Hauser L."/>
            <person name="Kyrpides N."/>
            <person name="Mikhailova N."/>
            <person name="Romine M.F."/>
            <person name="Serres G."/>
            <person name="Fredrickson J."/>
            <person name="Tiedje J."/>
            <person name="Richardson P."/>
        </authorList>
    </citation>
    <scope>NUCLEOTIDE SEQUENCE [LARGE SCALE GENOMIC DNA]</scope>
    <source>
        <strain evidence="3">ATCC BAA-1088 / PV-4</strain>
    </source>
</reference>
<evidence type="ECO:0000313" key="3">
    <source>
        <dbReference type="Proteomes" id="UP000001558"/>
    </source>
</evidence>
<evidence type="ECO:0000313" key="2">
    <source>
        <dbReference type="EMBL" id="ABO23703.1"/>
    </source>
</evidence>
<evidence type="ECO:0008006" key="4">
    <source>
        <dbReference type="Google" id="ProtNLM"/>
    </source>
</evidence>
<dbReference type="HOGENOM" id="CLU_041769_1_0_6"/>
<feature type="signal peptide" evidence="1">
    <location>
        <begin position="1"/>
        <end position="22"/>
    </location>
</feature>
<dbReference type="OrthoDB" id="6195299at2"/>
<dbReference type="STRING" id="323850.Shew_1837"/>